<dbReference type="Proteomes" id="UP000594262">
    <property type="component" value="Unplaced"/>
</dbReference>
<dbReference type="PANTHER" id="PTHR22744:SF17">
    <property type="entry name" value="BTB DOMAIN-CONTAINING PROTEIN"/>
    <property type="match status" value="1"/>
</dbReference>
<evidence type="ECO:0000259" key="1">
    <source>
        <dbReference type="PROSITE" id="PS50097"/>
    </source>
</evidence>
<dbReference type="InterPro" id="IPR011333">
    <property type="entry name" value="SKP1/BTB/POZ_sf"/>
</dbReference>
<sequence>MEHPFKRSETTDIAIKIQDETFYLHQQILSFYSTKFRDILHEDKQQNHHGDGQIQEISLVVDEKAEVEDWMTFFLLFYPEHFHLIDIDVIDEERIDRLITLGQKYDAEWISRTLDSYFTQKQDGGFVNKEDEEEAIDYENCERNIKGMLIGFKYKFHELTLKLINFNYCPINELQRLEGFDDLHDDFKIKLAMCRVTQAVDTNHVKTTLEIFNTMFRQTEEGIKQTKDIESRPLDEQLFNDRQDSDMEIPTKEGKTFSVHSKVLGFYSEILRTEWQQDLSSSMGLGDSKSPLFSGSYDKATVKMFLHLIYASHPAELTGSTDFEQLLSLLTHYEIKWPIKRAEEYLIQSNHFNKKDKSTMWGIDKAENQIQGLLLADQYGLERLQLNIIKNIEKASSLADYKSFQKLTARSTYLVLRRCIQERPKKIEDGSFSNEGKAIVKFLDKFYR</sequence>
<organism evidence="2 3">
    <name type="scientific">Clytia hemisphaerica</name>
    <dbReference type="NCBI Taxonomy" id="252671"/>
    <lineage>
        <taxon>Eukaryota</taxon>
        <taxon>Metazoa</taxon>
        <taxon>Cnidaria</taxon>
        <taxon>Hydrozoa</taxon>
        <taxon>Hydroidolina</taxon>
        <taxon>Leptothecata</taxon>
        <taxon>Obeliida</taxon>
        <taxon>Clytiidae</taxon>
        <taxon>Clytia</taxon>
    </lineage>
</organism>
<protein>
    <recommendedName>
        <fullName evidence="1">BTB domain-containing protein</fullName>
    </recommendedName>
</protein>
<feature type="domain" description="BTB" evidence="1">
    <location>
        <begin position="11"/>
        <end position="86"/>
    </location>
</feature>
<dbReference type="PROSITE" id="PS50097">
    <property type="entry name" value="BTB"/>
    <property type="match status" value="1"/>
</dbReference>
<proteinExistence type="predicted"/>
<dbReference type="SMART" id="SM00225">
    <property type="entry name" value="BTB"/>
    <property type="match status" value="2"/>
</dbReference>
<dbReference type="SUPFAM" id="SSF54695">
    <property type="entry name" value="POZ domain"/>
    <property type="match status" value="1"/>
</dbReference>
<dbReference type="EnsemblMetazoa" id="CLYHEMT000965.1">
    <property type="protein sequence ID" value="CLYHEMP000965.1"/>
    <property type="gene ID" value="CLYHEMG000965"/>
</dbReference>
<name>A0A7M5UH04_9CNID</name>
<dbReference type="PANTHER" id="PTHR22744">
    <property type="entry name" value="HELIX LOOP HELIX PROTEIN 21-RELATED"/>
    <property type="match status" value="1"/>
</dbReference>
<accession>A0A7M5UH04</accession>
<dbReference type="OrthoDB" id="5989600at2759"/>
<evidence type="ECO:0000313" key="2">
    <source>
        <dbReference type="EnsemblMetazoa" id="CLYHEMP000965.1"/>
    </source>
</evidence>
<dbReference type="AlphaFoldDB" id="A0A7M5UH04"/>
<dbReference type="RefSeq" id="XP_066922119.1">
    <property type="nucleotide sequence ID" value="XM_067066018.1"/>
</dbReference>
<dbReference type="InterPro" id="IPR000210">
    <property type="entry name" value="BTB/POZ_dom"/>
</dbReference>
<reference evidence="2" key="1">
    <citation type="submission" date="2021-01" db="UniProtKB">
        <authorList>
            <consortium name="EnsemblMetazoa"/>
        </authorList>
    </citation>
    <scope>IDENTIFICATION</scope>
</reference>
<dbReference type="Pfam" id="PF00651">
    <property type="entry name" value="BTB"/>
    <property type="match status" value="2"/>
</dbReference>
<dbReference type="Gene3D" id="3.30.710.10">
    <property type="entry name" value="Potassium Channel Kv1.1, Chain A"/>
    <property type="match status" value="2"/>
</dbReference>
<keyword evidence="3" id="KW-1185">Reference proteome</keyword>
<dbReference type="GeneID" id="136809480"/>
<evidence type="ECO:0000313" key="3">
    <source>
        <dbReference type="Proteomes" id="UP000594262"/>
    </source>
</evidence>